<keyword evidence="1" id="KW-0812">Transmembrane</keyword>
<gene>
    <name evidence="2" type="primary">Dere\GG15122</name>
    <name evidence="2" type="synonym">dere_GLEANR_15227</name>
    <name evidence="2" type="synonym">GG15122</name>
    <name evidence="2" type="ORF">Dere_GG15122</name>
</gene>
<protein>
    <submittedName>
        <fullName evidence="2">Uncharacterized protein</fullName>
    </submittedName>
</protein>
<dbReference type="PANTHER" id="PTHR21780:SF0">
    <property type="entry name" value="TRANSMEMBRANE PROTEIN 209"/>
    <property type="match status" value="1"/>
</dbReference>
<keyword evidence="1" id="KW-0472">Membrane</keyword>
<dbReference type="Pfam" id="PF09786">
    <property type="entry name" value="CytochromB561_N"/>
    <property type="match status" value="1"/>
</dbReference>
<reference evidence="2 3" key="1">
    <citation type="journal article" date="2007" name="Nature">
        <title>Evolution of genes and genomes on the Drosophila phylogeny.</title>
        <authorList>
            <consortium name="Drosophila 12 Genomes Consortium"/>
            <person name="Clark A.G."/>
            <person name="Eisen M.B."/>
            <person name="Smith D.R."/>
            <person name="Bergman C.M."/>
            <person name="Oliver B."/>
            <person name="Markow T.A."/>
            <person name="Kaufman T.C."/>
            <person name="Kellis M."/>
            <person name="Gelbart W."/>
            <person name="Iyer V.N."/>
            <person name="Pollard D.A."/>
            <person name="Sackton T.B."/>
            <person name="Larracuente A.M."/>
            <person name="Singh N.D."/>
            <person name="Abad J.P."/>
            <person name="Abt D.N."/>
            <person name="Adryan B."/>
            <person name="Aguade M."/>
            <person name="Akashi H."/>
            <person name="Anderson W.W."/>
            <person name="Aquadro C.F."/>
            <person name="Ardell D.H."/>
            <person name="Arguello R."/>
            <person name="Artieri C.G."/>
            <person name="Barbash D.A."/>
            <person name="Barker D."/>
            <person name="Barsanti P."/>
            <person name="Batterham P."/>
            <person name="Batzoglou S."/>
            <person name="Begun D."/>
            <person name="Bhutkar A."/>
            <person name="Blanco E."/>
            <person name="Bosak S.A."/>
            <person name="Bradley R.K."/>
            <person name="Brand A.D."/>
            <person name="Brent M.R."/>
            <person name="Brooks A.N."/>
            <person name="Brown R.H."/>
            <person name="Butlin R.K."/>
            <person name="Caggese C."/>
            <person name="Calvi B.R."/>
            <person name="Bernardo de Carvalho A."/>
            <person name="Caspi A."/>
            <person name="Castrezana S."/>
            <person name="Celniker S.E."/>
            <person name="Chang J.L."/>
            <person name="Chapple C."/>
            <person name="Chatterji S."/>
            <person name="Chinwalla A."/>
            <person name="Civetta A."/>
            <person name="Clifton S.W."/>
            <person name="Comeron J.M."/>
            <person name="Costello J.C."/>
            <person name="Coyne J.A."/>
            <person name="Daub J."/>
            <person name="David R.G."/>
            <person name="Delcher A.L."/>
            <person name="Delehaunty K."/>
            <person name="Do C.B."/>
            <person name="Ebling H."/>
            <person name="Edwards K."/>
            <person name="Eickbush T."/>
            <person name="Evans J.D."/>
            <person name="Filipski A."/>
            <person name="Findeiss S."/>
            <person name="Freyhult E."/>
            <person name="Fulton L."/>
            <person name="Fulton R."/>
            <person name="Garcia A.C."/>
            <person name="Gardiner A."/>
            <person name="Garfield D.A."/>
            <person name="Garvin B.E."/>
            <person name="Gibson G."/>
            <person name="Gilbert D."/>
            <person name="Gnerre S."/>
            <person name="Godfrey J."/>
            <person name="Good R."/>
            <person name="Gotea V."/>
            <person name="Gravely B."/>
            <person name="Greenberg A.J."/>
            <person name="Griffiths-Jones S."/>
            <person name="Gross S."/>
            <person name="Guigo R."/>
            <person name="Gustafson E.A."/>
            <person name="Haerty W."/>
            <person name="Hahn M.W."/>
            <person name="Halligan D.L."/>
            <person name="Halpern A.L."/>
            <person name="Halter G.M."/>
            <person name="Han M.V."/>
            <person name="Heger A."/>
            <person name="Hillier L."/>
            <person name="Hinrichs A.S."/>
            <person name="Holmes I."/>
            <person name="Hoskins R.A."/>
            <person name="Hubisz M.J."/>
            <person name="Hultmark D."/>
            <person name="Huntley M.A."/>
            <person name="Jaffe D.B."/>
            <person name="Jagadeeshan S."/>
            <person name="Jeck W.R."/>
            <person name="Johnson J."/>
            <person name="Jones C.D."/>
            <person name="Jordan W.C."/>
            <person name="Karpen G.H."/>
            <person name="Kataoka E."/>
            <person name="Keightley P.D."/>
            <person name="Kheradpour P."/>
            <person name="Kirkness E.F."/>
            <person name="Koerich L.B."/>
            <person name="Kristiansen K."/>
            <person name="Kudrna D."/>
            <person name="Kulathinal R.J."/>
            <person name="Kumar S."/>
            <person name="Kwok R."/>
            <person name="Lander E."/>
            <person name="Langley C.H."/>
            <person name="Lapoint R."/>
            <person name="Lazzaro B.P."/>
            <person name="Lee S.J."/>
            <person name="Levesque L."/>
            <person name="Li R."/>
            <person name="Lin C.F."/>
            <person name="Lin M.F."/>
            <person name="Lindblad-Toh K."/>
            <person name="Llopart A."/>
            <person name="Long M."/>
            <person name="Low L."/>
            <person name="Lozovsky E."/>
            <person name="Lu J."/>
            <person name="Luo M."/>
            <person name="Machado C.A."/>
            <person name="Makalowski W."/>
            <person name="Marzo M."/>
            <person name="Matsuda M."/>
            <person name="Matzkin L."/>
            <person name="McAllister B."/>
            <person name="McBride C.S."/>
            <person name="McKernan B."/>
            <person name="McKernan K."/>
            <person name="Mendez-Lago M."/>
            <person name="Minx P."/>
            <person name="Mollenhauer M.U."/>
            <person name="Montooth K."/>
            <person name="Mount S.M."/>
            <person name="Mu X."/>
            <person name="Myers E."/>
            <person name="Negre B."/>
            <person name="Newfeld S."/>
            <person name="Nielsen R."/>
            <person name="Noor M.A."/>
            <person name="O'Grady P."/>
            <person name="Pachter L."/>
            <person name="Papaceit M."/>
            <person name="Parisi M.J."/>
            <person name="Parisi M."/>
            <person name="Parts L."/>
            <person name="Pedersen J.S."/>
            <person name="Pesole G."/>
            <person name="Phillippy A.M."/>
            <person name="Ponting C.P."/>
            <person name="Pop M."/>
            <person name="Porcelli D."/>
            <person name="Powell J.R."/>
            <person name="Prohaska S."/>
            <person name="Pruitt K."/>
            <person name="Puig M."/>
            <person name="Quesneville H."/>
            <person name="Ram K.R."/>
            <person name="Rand D."/>
            <person name="Rasmussen M.D."/>
            <person name="Reed L.K."/>
            <person name="Reenan R."/>
            <person name="Reily A."/>
            <person name="Remington K.A."/>
            <person name="Rieger T.T."/>
            <person name="Ritchie M.G."/>
            <person name="Robin C."/>
            <person name="Rogers Y.H."/>
            <person name="Rohde C."/>
            <person name="Rozas J."/>
            <person name="Rubenfield M.J."/>
            <person name="Ruiz A."/>
            <person name="Russo S."/>
            <person name="Salzberg S.L."/>
            <person name="Sanchez-Gracia A."/>
            <person name="Saranga D.J."/>
            <person name="Sato H."/>
            <person name="Schaeffer S.W."/>
            <person name="Schatz M.C."/>
            <person name="Schlenke T."/>
            <person name="Schwartz R."/>
            <person name="Segarra C."/>
            <person name="Singh R.S."/>
            <person name="Sirot L."/>
            <person name="Sirota M."/>
            <person name="Sisneros N.B."/>
            <person name="Smith C.D."/>
            <person name="Smith T.F."/>
            <person name="Spieth J."/>
            <person name="Stage D.E."/>
            <person name="Stark A."/>
            <person name="Stephan W."/>
            <person name="Strausberg R.L."/>
            <person name="Strempel S."/>
            <person name="Sturgill D."/>
            <person name="Sutton G."/>
            <person name="Sutton G.G."/>
            <person name="Tao W."/>
            <person name="Teichmann S."/>
            <person name="Tobari Y.N."/>
            <person name="Tomimura Y."/>
            <person name="Tsolas J.M."/>
            <person name="Valente V.L."/>
            <person name="Venter E."/>
            <person name="Venter J.C."/>
            <person name="Vicario S."/>
            <person name="Vieira F.G."/>
            <person name="Vilella A.J."/>
            <person name="Villasante A."/>
            <person name="Walenz B."/>
            <person name="Wang J."/>
            <person name="Wasserman M."/>
            <person name="Watts T."/>
            <person name="Wilson D."/>
            <person name="Wilson R.K."/>
            <person name="Wing R.A."/>
            <person name="Wolfner M.F."/>
            <person name="Wong A."/>
            <person name="Wong G.K."/>
            <person name="Wu C.I."/>
            <person name="Wu G."/>
            <person name="Yamamoto D."/>
            <person name="Yang H.P."/>
            <person name="Yang S.P."/>
            <person name="Yorke J.A."/>
            <person name="Yoshida K."/>
            <person name="Zdobnov E."/>
            <person name="Zhang P."/>
            <person name="Zhang Y."/>
            <person name="Zimin A.V."/>
            <person name="Baldwin J."/>
            <person name="Abdouelleil A."/>
            <person name="Abdulkadir J."/>
            <person name="Abebe A."/>
            <person name="Abera B."/>
            <person name="Abreu J."/>
            <person name="Acer S.C."/>
            <person name="Aftuck L."/>
            <person name="Alexander A."/>
            <person name="An P."/>
            <person name="Anderson E."/>
            <person name="Anderson S."/>
            <person name="Arachi H."/>
            <person name="Azer M."/>
            <person name="Bachantsang P."/>
            <person name="Barry A."/>
            <person name="Bayul T."/>
            <person name="Berlin A."/>
            <person name="Bessette D."/>
            <person name="Bloom T."/>
            <person name="Blye J."/>
            <person name="Boguslavskiy L."/>
            <person name="Bonnet C."/>
            <person name="Boukhgalter B."/>
            <person name="Bourzgui I."/>
            <person name="Brown A."/>
            <person name="Cahill P."/>
            <person name="Channer S."/>
            <person name="Cheshatsang Y."/>
            <person name="Chuda L."/>
            <person name="Citroen M."/>
            <person name="Collymore A."/>
            <person name="Cooke P."/>
            <person name="Costello M."/>
            <person name="D'Aco K."/>
            <person name="Daza R."/>
            <person name="De Haan G."/>
            <person name="DeGray S."/>
            <person name="DeMaso C."/>
            <person name="Dhargay N."/>
            <person name="Dooley K."/>
            <person name="Dooley E."/>
            <person name="Doricent M."/>
            <person name="Dorje P."/>
            <person name="Dorjee K."/>
            <person name="Dupes A."/>
            <person name="Elong R."/>
            <person name="Falk J."/>
            <person name="Farina A."/>
            <person name="Faro S."/>
            <person name="Ferguson D."/>
            <person name="Fisher S."/>
            <person name="Foley C.D."/>
            <person name="Franke A."/>
            <person name="Friedrich D."/>
            <person name="Gadbois L."/>
            <person name="Gearin G."/>
            <person name="Gearin C.R."/>
            <person name="Giannoukos G."/>
            <person name="Goode T."/>
            <person name="Graham J."/>
            <person name="Grandbois E."/>
            <person name="Grewal S."/>
            <person name="Gyaltsen K."/>
            <person name="Hafez N."/>
            <person name="Hagos B."/>
            <person name="Hall J."/>
            <person name="Henson C."/>
            <person name="Hollinger A."/>
            <person name="Honan T."/>
            <person name="Huard M.D."/>
            <person name="Hughes L."/>
            <person name="Hurhula B."/>
            <person name="Husby M.E."/>
            <person name="Kamat A."/>
            <person name="Kanga B."/>
            <person name="Kashin S."/>
            <person name="Khazanovich D."/>
            <person name="Kisner P."/>
            <person name="Lance K."/>
            <person name="Lara M."/>
            <person name="Lee W."/>
            <person name="Lennon N."/>
            <person name="Letendre F."/>
            <person name="LeVine R."/>
            <person name="Lipovsky A."/>
            <person name="Liu X."/>
            <person name="Liu J."/>
            <person name="Liu S."/>
            <person name="Lokyitsang T."/>
            <person name="Lokyitsang Y."/>
            <person name="Lubonja R."/>
            <person name="Lui A."/>
            <person name="MacDonald P."/>
            <person name="Magnisalis V."/>
            <person name="Maru K."/>
            <person name="Matthews C."/>
            <person name="McCusker W."/>
            <person name="McDonough S."/>
            <person name="Mehta T."/>
            <person name="Meldrim J."/>
            <person name="Meneus L."/>
            <person name="Mihai O."/>
            <person name="Mihalev A."/>
            <person name="Mihova T."/>
            <person name="Mittelman R."/>
            <person name="Mlenga V."/>
            <person name="Montmayeur A."/>
            <person name="Mulrain L."/>
            <person name="Navidi A."/>
            <person name="Naylor J."/>
            <person name="Negash T."/>
            <person name="Nguyen T."/>
            <person name="Nguyen N."/>
            <person name="Nicol R."/>
            <person name="Norbu C."/>
            <person name="Norbu N."/>
            <person name="Novod N."/>
            <person name="O'Neill B."/>
            <person name="Osman S."/>
            <person name="Markiewicz E."/>
            <person name="Oyono O.L."/>
            <person name="Patti C."/>
            <person name="Phunkhang P."/>
            <person name="Pierre F."/>
            <person name="Priest M."/>
            <person name="Raghuraman S."/>
            <person name="Rege F."/>
            <person name="Reyes R."/>
            <person name="Rise C."/>
            <person name="Rogov P."/>
            <person name="Ross K."/>
            <person name="Ryan E."/>
            <person name="Settipalli S."/>
            <person name="Shea T."/>
            <person name="Sherpa N."/>
            <person name="Shi L."/>
            <person name="Shih D."/>
            <person name="Sparrow T."/>
            <person name="Spaulding J."/>
            <person name="Stalker J."/>
            <person name="Stange-Thomann N."/>
            <person name="Stavropoulos S."/>
            <person name="Stone C."/>
            <person name="Strader C."/>
            <person name="Tesfaye S."/>
            <person name="Thomson T."/>
            <person name="Thoulutsang Y."/>
            <person name="Thoulutsang D."/>
            <person name="Topham K."/>
            <person name="Topping I."/>
            <person name="Tsamla T."/>
            <person name="Vassiliev H."/>
            <person name="Vo A."/>
            <person name="Wangchuk T."/>
            <person name="Wangdi T."/>
            <person name="Weiand M."/>
            <person name="Wilkinson J."/>
            <person name="Wilson A."/>
            <person name="Yadav S."/>
            <person name="Young G."/>
            <person name="Yu Q."/>
            <person name="Zembek L."/>
            <person name="Zhong D."/>
            <person name="Zimmer A."/>
            <person name="Zwirko Z."/>
            <person name="Jaffe D.B."/>
            <person name="Alvarez P."/>
            <person name="Brockman W."/>
            <person name="Butler J."/>
            <person name="Chin C."/>
            <person name="Gnerre S."/>
            <person name="Grabherr M."/>
            <person name="Kleber M."/>
            <person name="Mauceli E."/>
            <person name="MacCallum I."/>
        </authorList>
    </citation>
    <scope>NUCLEOTIDE SEQUENCE [LARGE SCALE GENOMIC DNA]</scope>
    <source>
        <strain evidence="2 3">TSC#14021-0224.01</strain>
    </source>
</reference>
<dbReference type="KEGG" id="der:6545933"/>
<feature type="transmembrane region" description="Helical" evidence="1">
    <location>
        <begin position="14"/>
        <end position="35"/>
    </location>
</feature>
<dbReference type="GO" id="GO:0016020">
    <property type="term" value="C:membrane"/>
    <property type="evidence" value="ECO:0007669"/>
    <property type="project" value="TreeGrafter"/>
</dbReference>
<dbReference type="EMBL" id="CH954178">
    <property type="protein sequence ID" value="EDV50759.2"/>
    <property type="molecule type" value="Genomic_DNA"/>
</dbReference>
<dbReference type="PANTHER" id="PTHR21780">
    <property type="entry name" value="TRANSMEMBRANE PROTEIN 209"/>
    <property type="match status" value="1"/>
</dbReference>
<dbReference type="HOGENOM" id="CLU_028470_1_0_1"/>
<sequence length="359" mass="41668">MSILFLDISFNRKYWYYVVECFVLALIALSALLYFGKYLWLIFGEDQVIGTESQKRLLDGRDDTAFGTVYARPAPISQINVEDDNECHIPYWHSSFYGYIQNSRVVEPAIPIKLLQCVTNLRYWISTTILHRLVTEVQHVDKVSQKLGLINLKIGETSLKTLRLWAEHKQLVETCLPMLPTVLAFLNFSDNQNYLVQRIKELAKGVYMAEYRWKFFQEPHERLPTDAAIVFHLFCVYMDCQLMPTAQEGGRRPFYSRYVVIGDNNPIEDMVSRVNNRANCAILATGNHEPDPKFNFFSGKEVQDCLYDRNNLFYVIIQFLTYMREQQGSILEGVSLGRSGINILDVIDDIPHIPRCDKF</sequence>
<evidence type="ECO:0000256" key="1">
    <source>
        <dbReference type="SAM" id="Phobius"/>
    </source>
</evidence>
<dbReference type="eggNOG" id="KOG4670">
    <property type="taxonomic scope" value="Eukaryota"/>
</dbReference>
<dbReference type="Proteomes" id="UP000008711">
    <property type="component" value="Unassembled WGS sequence"/>
</dbReference>
<name>B3NBU2_DROER</name>
<organism evidence="2 3">
    <name type="scientific">Drosophila erecta</name>
    <name type="common">Fruit fly</name>
    <dbReference type="NCBI Taxonomy" id="7220"/>
    <lineage>
        <taxon>Eukaryota</taxon>
        <taxon>Metazoa</taxon>
        <taxon>Ecdysozoa</taxon>
        <taxon>Arthropoda</taxon>
        <taxon>Hexapoda</taxon>
        <taxon>Insecta</taxon>
        <taxon>Pterygota</taxon>
        <taxon>Neoptera</taxon>
        <taxon>Endopterygota</taxon>
        <taxon>Diptera</taxon>
        <taxon>Brachycera</taxon>
        <taxon>Muscomorpha</taxon>
        <taxon>Ephydroidea</taxon>
        <taxon>Drosophilidae</taxon>
        <taxon>Drosophila</taxon>
        <taxon>Sophophora</taxon>
    </lineage>
</organism>
<evidence type="ECO:0000313" key="2">
    <source>
        <dbReference type="EMBL" id="EDV50759.2"/>
    </source>
</evidence>
<evidence type="ECO:0000313" key="3">
    <source>
        <dbReference type="Proteomes" id="UP000008711"/>
    </source>
</evidence>
<dbReference type="OrthoDB" id="509821at2759"/>
<proteinExistence type="predicted"/>
<keyword evidence="3" id="KW-1185">Reference proteome</keyword>
<keyword evidence="1" id="KW-1133">Transmembrane helix</keyword>
<dbReference type="AlphaFoldDB" id="B3NBU2"/>
<dbReference type="InterPro" id="IPR019176">
    <property type="entry name" value="Cytochrome_B561-rel"/>
</dbReference>
<reference evidence="2 3" key="2">
    <citation type="journal article" date="2008" name="Bioinformatics">
        <title>Assembly reconciliation.</title>
        <authorList>
            <person name="Zimin A.V."/>
            <person name="Smith D.R."/>
            <person name="Sutton G."/>
            <person name="Yorke J.A."/>
        </authorList>
    </citation>
    <scope>NUCLEOTIDE SEQUENCE [LARGE SCALE GENOMIC DNA]</scope>
    <source>
        <strain evidence="2 3">TSC#14021-0224.01</strain>
    </source>
</reference>
<accession>B3NBU2</accession>